<dbReference type="RefSeq" id="XP_005829180.1">
    <property type="nucleotide sequence ID" value="XM_005829123.1"/>
</dbReference>
<dbReference type="PANTHER" id="PTHR12277">
    <property type="entry name" value="ALPHA/BETA HYDROLASE DOMAIN-CONTAINING PROTEIN"/>
    <property type="match status" value="1"/>
</dbReference>
<proteinExistence type="predicted"/>
<dbReference type="STRING" id="905079.L1J279"/>
<protein>
    <recommendedName>
        <fullName evidence="4">Serine aminopeptidase S33 domain-containing protein</fullName>
    </recommendedName>
</protein>
<gene>
    <name evidence="1" type="ORF">GUITHDRAFT_59134</name>
</gene>
<accession>L1J279</accession>
<dbReference type="SUPFAM" id="SSF53474">
    <property type="entry name" value="alpha/beta-Hydrolases"/>
    <property type="match status" value="1"/>
</dbReference>
<organism evidence="1">
    <name type="scientific">Guillardia theta (strain CCMP2712)</name>
    <name type="common">Cryptophyte</name>
    <dbReference type="NCBI Taxonomy" id="905079"/>
    <lineage>
        <taxon>Eukaryota</taxon>
        <taxon>Cryptophyceae</taxon>
        <taxon>Pyrenomonadales</taxon>
        <taxon>Geminigeraceae</taxon>
        <taxon>Guillardia</taxon>
    </lineage>
</organism>
<dbReference type="OrthoDB" id="446723at2759"/>
<evidence type="ECO:0000313" key="1">
    <source>
        <dbReference type="EMBL" id="EKX42200.1"/>
    </source>
</evidence>
<dbReference type="PaxDb" id="55529-EKX42200"/>
<reference evidence="2" key="3">
    <citation type="submission" date="2015-06" db="UniProtKB">
        <authorList>
            <consortium name="EnsemblProtists"/>
        </authorList>
    </citation>
    <scope>IDENTIFICATION</scope>
</reference>
<dbReference type="GeneID" id="17298813"/>
<name>L1J279_GUITC</name>
<dbReference type="InterPro" id="IPR029058">
    <property type="entry name" value="AB_hydrolase_fold"/>
</dbReference>
<feature type="non-terminal residue" evidence="1">
    <location>
        <position position="175"/>
    </location>
</feature>
<evidence type="ECO:0000313" key="2">
    <source>
        <dbReference type="EnsemblProtists" id="EKX42200"/>
    </source>
</evidence>
<feature type="non-terminal residue" evidence="1">
    <location>
        <position position="1"/>
    </location>
</feature>
<dbReference type="eggNOG" id="KOG1552">
    <property type="taxonomic scope" value="Eukaryota"/>
</dbReference>
<dbReference type="Proteomes" id="UP000011087">
    <property type="component" value="Unassembled WGS sequence"/>
</dbReference>
<reference evidence="3" key="2">
    <citation type="submission" date="2012-11" db="EMBL/GenBank/DDBJ databases">
        <authorList>
            <person name="Kuo A."/>
            <person name="Curtis B.A."/>
            <person name="Tanifuji G."/>
            <person name="Burki F."/>
            <person name="Gruber A."/>
            <person name="Irimia M."/>
            <person name="Maruyama S."/>
            <person name="Arias M.C."/>
            <person name="Ball S.G."/>
            <person name="Gile G.H."/>
            <person name="Hirakawa Y."/>
            <person name="Hopkins J.F."/>
            <person name="Rensing S.A."/>
            <person name="Schmutz J."/>
            <person name="Symeonidi A."/>
            <person name="Elias M."/>
            <person name="Eveleigh R.J."/>
            <person name="Herman E.K."/>
            <person name="Klute M.J."/>
            <person name="Nakayama T."/>
            <person name="Obornik M."/>
            <person name="Reyes-Prieto A."/>
            <person name="Armbrust E.V."/>
            <person name="Aves S.J."/>
            <person name="Beiko R.G."/>
            <person name="Coutinho P."/>
            <person name="Dacks J.B."/>
            <person name="Durnford D.G."/>
            <person name="Fast N.M."/>
            <person name="Green B.R."/>
            <person name="Grisdale C."/>
            <person name="Hempe F."/>
            <person name="Henrissat B."/>
            <person name="Hoppner M.P."/>
            <person name="Ishida K.-I."/>
            <person name="Kim E."/>
            <person name="Koreny L."/>
            <person name="Kroth P.G."/>
            <person name="Liu Y."/>
            <person name="Malik S.-B."/>
            <person name="Maier U.G."/>
            <person name="McRose D."/>
            <person name="Mock T."/>
            <person name="Neilson J.A."/>
            <person name="Onodera N.T."/>
            <person name="Poole A.M."/>
            <person name="Pritham E.J."/>
            <person name="Richards T.A."/>
            <person name="Rocap G."/>
            <person name="Roy S.W."/>
            <person name="Sarai C."/>
            <person name="Schaack S."/>
            <person name="Shirato S."/>
            <person name="Slamovits C.H."/>
            <person name="Spencer D.F."/>
            <person name="Suzuki S."/>
            <person name="Worden A.Z."/>
            <person name="Zauner S."/>
            <person name="Barry K."/>
            <person name="Bell C."/>
            <person name="Bharti A.K."/>
            <person name="Crow J.A."/>
            <person name="Grimwood J."/>
            <person name="Kramer R."/>
            <person name="Lindquist E."/>
            <person name="Lucas S."/>
            <person name="Salamov A."/>
            <person name="McFadden G.I."/>
            <person name="Lane C.E."/>
            <person name="Keeling P.J."/>
            <person name="Gray M.W."/>
            <person name="Grigoriev I.V."/>
            <person name="Archibald J.M."/>
        </authorList>
    </citation>
    <scope>NUCLEOTIDE SEQUENCE</scope>
    <source>
        <strain evidence="3">CCMP2712</strain>
    </source>
</reference>
<dbReference type="AlphaFoldDB" id="L1J279"/>
<dbReference type="EMBL" id="JH993018">
    <property type="protein sequence ID" value="EKX42200.1"/>
    <property type="molecule type" value="Genomic_DNA"/>
</dbReference>
<reference evidence="1 3" key="1">
    <citation type="journal article" date="2012" name="Nature">
        <title>Algal genomes reveal evolutionary mosaicism and the fate of nucleomorphs.</title>
        <authorList>
            <consortium name="DOE Joint Genome Institute"/>
            <person name="Curtis B.A."/>
            <person name="Tanifuji G."/>
            <person name="Burki F."/>
            <person name="Gruber A."/>
            <person name="Irimia M."/>
            <person name="Maruyama S."/>
            <person name="Arias M.C."/>
            <person name="Ball S.G."/>
            <person name="Gile G.H."/>
            <person name="Hirakawa Y."/>
            <person name="Hopkins J.F."/>
            <person name="Kuo A."/>
            <person name="Rensing S.A."/>
            <person name="Schmutz J."/>
            <person name="Symeonidi A."/>
            <person name="Elias M."/>
            <person name="Eveleigh R.J."/>
            <person name="Herman E.K."/>
            <person name="Klute M.J."/>
            <person name="Nakayama T."/>
            <person name="Obornik M."/>
            <person name="Reyes-Prieto A."/>
            <person name="Armbrust E.V."/>
            <person name="Aves S.J."/>
            <person name="Beiko R.G."/>
            <person name="Coutinho P."/>
            <person name="Dacks J.B."/>
            <person name="Durnford D.G."/>
            <person name="Fast N.M."/>
            <person name="Green B.R."/>
            <person name="Grisdale C.J."/>
            <person name="Hempel F."/>
            <person name="Henrissat B."/>
            <person name="Hoppner M.P."/>
            <person name="Ishida K."/>
            <person name="Kim E."/>
            <person name="Koreny L."/>
            <person name="Kroth P.G."/>
            <person name="Liu Y."/>
            <person name="Malik S.B."/>
            <person name="Maier U.G."/>
            <person name="McRose D."/>
            <person name="Mock T."/>
            <person name="Neilson J.A."/>
            <person name="Onodera N.T."/>
            <person name="Poole A.M."/>
            <person name="Pritham E.J."/>
            <person name="Richards T.A."/>
            <person name="Rocap G."/>
            <person name="Roy S.W."/>
            <person name="Sarai C."/>
            <person name="Schaack S."/>
            <person name="Shirato S."/>
            <person name="Slamovits C.H."/>
            <person name="Spencer D.F."/>
            <person name="Suzuki S."/>
            <person name="Worden A.Z."/>
            <person name="Zauner S."/>
            <person name="Barry K."/>
            <person name="Bell C."/>
            <person name="Bharti A.K."/>
            <person name="Crow J.A."/>
            <person name="Grimwood J."/>
            <person name="Kramer R."/>
            <person name="Lindquist E."/>
            <person name="Lucas S."/>
            <person name="Salamov A."/>
            <person name="McFadden G.I."/>
            <person name="Lane C.E."/>
            <person name="Keeling P.J."/>
            <person name="Gray M.W."/>
            <person name="Grigoriev I.V."/>
            <person name="Archibald J.M."/>
        </authorList>
    </citation>
    <scope>NUCLEOTIDE SEQUENCE</scope>
    <source>
        <strain evidence="1 3">CCMP2712</strain>
    </source>
</reference>
<evidence type="ECO:0008006" key="4">
    <source>
        <dbReference type="Google" id="ProtNLM"/>
    </source>
</evidence>
<sequence length="175" mass="19366">RFPSLFLCKEGACCCMMYLHGNAEDLGLSHDLLKAFRDFLNVHVLGVEYPGYGPVPGNPCEGGVNRHTRAAFNFLTQKLRIPPQRVIIFGRSIGTGPATNLVSLLHKQRKQAAALVLQSPYRSIKTLAKELVGAIANVIMDRFDNETDIVNCYSPTLIIHGRQDELIPVRHASVL</sequence>
<keyword evidence="3" id="KW-1185">Reference proteome</keyword>
<dbReference type="Gene3D" id="3.40.50.1820">
    <property type="entry name" value="alpha/beta hydrolase"/>
    <property type="match status" value="1"/>
</dbReference>
<dbReference type="EnsemblProtists" id="EKX42200">
    <property type="protein sequence ID" value="EKX42200"/>
    <property type="gene ID" value="GUITHDRAFT_59134"/>
</dbReference>
<evidence type="ECO:0000313" key="3">
    <source>
        <dbReference type="Proteomes" id="UP000011087"/>
    </source>
</evidence>
<dbReference type="HOGENOM" id="CLU_029375_5_2_1"/>
<dbReference type="OMA" id="THNEYDI"/>
<dbReference type="PANTHER" id="PTHR12277:SF197">
    <property type="entry name" value="CHROMOSOME UNDETERMINED SCAFFOLD_38, WHOLE GENOME SHOTGUN SEQUENCE"/>
    <property type="match status" value="1"/>
</dbReference>
<dbReference type="KEGG" id="gtt:GUITHDRAFT_59134"/>